<dbReference type="EMBL" id="KN817538">
    <property type="protein sequence ID" value="KJA24318.1"/>
    <property type="molecule type" value="Genomic_DNA"/>
</dbReference>
<dbReference type="InterPro" id="IPR046521">
    <property type="entry name" value="DUF6698"/>
</dbReference>
<accession>A0A0D2MKP9</accession>
<dbReference type="OrthoDB" id="2662502at2759"/>
<gene>
    <name evidence="2" type="ORF">HYPSUDRAFT_200806</name>
</gene>
<sequence>MSSESSQTFRTQGVIGEEDQPPHTQPDPGAEIARLKRRLAASQEEVKELTQGKTKKPPTIVTMGRAIRRLVSLYESLDDLLQAADDHATNENDEDDETELLTEEALEKQQESESRFAAFKILIQVLPSVGKAIEDPATDMDMYLTQLQKGANDARSDDVRRIKEEIALWLNLAYAPNPPLNTKCRSNRGMQNDITGRLLCPIEYDWDDELVRNGIRAGTINISEEYFLRCFYPYGIGDPDNVEKGFLRSGLLVKTYSNIFISPSSSDSFSDEDENGAARKQQRITNSQKKATKCNVANILGMDGRVTPRSIAYAAVLLAFNLTDAGYWMEVYNLFNFRALYALIVDFFESPCGPAAKRRSQNLLKWWSTQIFPHHNGATTNSRKSRNKLLAQRAAREESVPL</sequence>
<feature type="region of interest" description="Disordered" evidence="1">
    <location>
        <begin position="265"/>
        <end position="286"/>
    </location>
</feature>
<dbReference type="AlphaFoldDB" id="A0A0D2MKP9"/>
<evidence type="ECO:0000313" key="2">
    <source>
        <dbReference type="EMBL" id="KJA24318.1"/>
    </source>
</evidence>
<organism evidence="2 3">
    <name type="scientific">Hypholoma sublateritium (strain FD-334 SS-4)</name>
    <dbReference type="NCBI Taxonomy" id="945553"/>
    <lineage>
        <taxon>Eukaryota</taxon>
        <taxon>Fungi</taxon>
        <taxon>Dikarya</taxon>
        <taxon>Basidiomycota</taxon>
        <taxon>Agaricomycotina</taxon>
        <taxon>Agaricomycetes</taxon>
        <taxon>Agaricomycetidae</taxon>
        <taxon>Agaricales</taxon>
        <taxon>Agaricineae</taxon>
        <taxon>Strophariaceae</taxon>
        <taxon>Hypholoma</taxon>
    </lineage>
</organism>
<dbReference type="Proteomes" id="UP000054270">
    <property type="component" value="Unassembled WGS sequence"/>
</dbReference>
<name>A0A0D2MKP9_HYPSF</name>
<feature type="region of interest" description="Disordered" evidence="1">
    <location>
        <begin position="1"/>
        <end position="29"/>
    </location>
</feature>
<dbReference type="STRING" id="945553.A0A0D2MKP9"/>
<evidence type="ECO:0000313" key="3">
    <source>
        <dbReference type="Proteomes" id="UP000054270"/>
    </source>
</evidence>
<reference evidence="3" key="1">
    <citation type="submission" date="2014-04" db="EMBL/GenBank/DDBJ databases">
        <title>Evolutionary Origins and Diversification of the Mycorrhizal Mutualists.</title>
        <authorList>
            <consortium name="DOE Joint Genome Institute"/>
            <consortium name="Mycorrhizal Genomics Consortium"/>
            <person name="Kohler A."/>
            <person name="Kuo A."/>
            <person name="Nagy L.G."/>
            <person name="Floudas D."/>
            <person name="Copeland A."/>
            <person name="Barry K.W."/>
            <person name="Cichocki N."/>
            <person name="Veneault-Fourrey C."/>
            <person name="LaButti K."/>
            <person name="Lindquist E.A."/>
            <person name="Lipzen A."/>
            <person name="Lundell T."/>
            <person name="Morin E."/>
            <person name="Murat C."/>
            <person name="Riley R."/>
            <person name="Ohm R."/>
            <person name="Sun H."/>
            <person name="Tunlid A."/>
            <person name="Henrissat B."/>
            <person name="Grigoriev I.V."/>
            <person name="Hibbett D.S."/>
            <person name="Martin F."/>
        </authorList>
    </citation>
    <scope>NUCLEOTIDE SEQUENCE [LARGE SCALE GENOMIC DNA]</scope>
    <source>
        <strain evidence="3">FD-334 SS-4</strain>
    </source>
</reference>
<evidence type="ECO:0000256" key="1">
    <source>
        <dbReference type="SAM" id="MobiDB-lite"/>
    </source>
</evidence>
<keyword evidence="3" id="KW-1185">Reference proteome</keyword>
<proteinExistence type="predicted"/>
<dbReference type="OMA" id="PHHNGAT"/>
<dbReference type="Pfam" id="PF20414">
    <property type="entry name" value="DUF6698"/>
    <property type="match status" value="1"/>
</dbReference>
<protein>
    <submittedName>
        <fullName evidence="2">Uncharacterized protein</fullName>
    </submittedName>
</protein>
<feature type="compositionally biased region" description="Polar residues" evidence="1">
    <location>
        <begin position="1"/>
        <end position="11"/>
    </location>
</feature>